<dbReference type="Gene3D" id="3.40.50.300">
    <property type="entry name" value="P-loop containing nucleotide triphosphate hydrolases"/>
    <property type="match status" value="1"/>
</dbReference>
<dbReference type="InterPro" id="IPR027417">
    <property type="entry name" value="P-loop_NTPase"/>
</dbReference>
<evidence type="ECO:0000256" key="6">
    <source>
        <dbReference type="ARBA" id="ARBA00022840"/>
    </source>
</evidence>
<keyword evidence="4" id="KW-1003">Cell membrane</keyword>
<evidence type="ECO:0000256" key="7">
    <source>
        <dbReference type="ARBA" id="ARBA00023136"/>
    </source>
</evidence>
<feature type="domain" description="ABC transporter" evidence="8">
    <location>
        <begin position="10"/>
        <end position="260"/>
    </location>
</feature>
<reference evidence="9 10" key="1">
    <citation type="submission" date="2023-07" db="EMBL/GenBank/DDBJ databases">
        <title>Genomic Encyclopedia of Type Strains, Phase IV (KMG-IV): sequencing the most valuable type-strain genomes for metagenomic binning, comparative biology and taxonomic classification.</title>
        <authorList>
            <person name="Goeker M."/>
        </authorList>
    </citation>
    <scope>NUCLEOTIDE SEQUENCE [LARGE SCALE GENOMIC DNA]</scope>
    <source>
        <strain evidence="9 10">B6-8</strain>
    </source>
</reference>
<dbReference type="CDD" id="cd03257">
    <property type="entry name" value="ABC_NikE_OppD_transporters"/>
    <property type="match status" value="1"/>
</dbReference>
<comment type="similarity">
    <text evidence="2">Belongs to the ABC transporter superfamily.</text>
</comment>
<dbReference type="Proteomes" id="UP001241603">
    <property type="component" value="Unassembled WGS sequence"/>
</dbReference>
<evidence type="ECO:0000256" key="1">
    <source>
        <dbReference type="ARBA" id="ARBA00004417"/>
    </source>
</evidence>
<keyword evidence="3" id="KW-0813">Transport</keyword>
<accession>A0ABU0H8K3</accession>
<evidence type="ECO:0000256" key="3">
    <source>
        <dbReference type="ARBA" id="ARBA00022448"/>
    </source>
</evidence>
<sequence>MAEPAAPPILDVADLKVSFPREGAGDVIVLHGVSFKVGVERVAIVGESGSGKTMTARAIMGLVPPPGRVGARRLVLDGIDLAAADARSWNRIRGAKVGLVLQDPRFALNPLHTVGRQVEEPLLLHTKLSRSERRERALAMLAAVGLDNPREVYRLYPGELSGGMGQRVMIATMLICGPRLLIADEPTSALDHDLRDQILALLARLAEEHAMGLLLISHDLQQVAQFADRVLVMYGGRVVDERPASELSHSTEPYTRTLWSCRPSAATYGTRLPTLNRADLEVQA</sequence>
<gene>
    <name evidence="9" type="ORF">QO014_003033</name>
</gene>
<dbReference type="InterPro" id="IPR003593">
    <property type="entry name" value="AAA+_ATPase"/>
</dbReference>
<keyword evidence="7" id="KW-0472">Membrane</keyword>
<dbReference type="SUPFAM" id="SSF52540">
    <property type="entry name" value="P-loop containing nucleoside triphosphate hydrolases"/>
    <property type="match status" value="1"/>
</dbReference>
<dbReference type="Pfam" id="PF00005">
    <property type="entry name" value="ABC_tran"/>
    <property type="match status" value="1"/>
</dbReference>
<keyword evidence="10" id="KW-1185">Reference proteome</keyword>
<evidence type="ECO:0000313" key="9">
    <source>
        <dbReference type="EMBL" id="MDQ0438638.1"/>
    </source>
</evidence>
<dbReference type="EMBL" id="JAUSVO010000004">
    <property type="protein sequence ID" value="MDQ0438638.1"/>
    <property type="molecule type" value="Genomic_DNA"/>
</dbReference>
<comment type="subcellular location">
    <subcellularLocation>
        <location evidence="1">Cell inner membrane</location>
        <topology evidence="1">Peripheral membrane protein</topology>
    </subcellularLocation>
</comment>
<keyword evidence="5" id="KW-0547">Nucleotide-binding</keyword>
<dbReference type="PANTHER" id="PTHR43297:SF2">
    <property type="entry name" value="DIPEPTIDE TRANSPORT ATP-BINDING PROTEIN DPPD"/>
    <property type="match status" value="1"/>
</dbReference>
<evidence type="ECO:0000256" key="5">
    <source>
        <dbReference type="ARBA" id="ARBA00022741"/>
    </source>
</evidence>
<dbReference type="PROSITE" id="PS50893">
    <property type="entry name" value="ABC_TRANSPORTER_2"/>
    <property type="match status" value="1"/>
</dbReference>
<dbReference type="GO" id="GO:0005524">
    <property type="term" value="F:ATP binding"/>
    <property type="evidence" value="ECO:0007669"/>
    <property type="project" value="UniProtKB-KW"/>
</dbReference>
<dbReference type="InterPro" id="IPR050388">
    <property type="entry name" value="ABC_Ni/Peptide_Import"/>
</dbReference>
<name>A0ABU0H8K3_9HYPH</name>
<evidence type="ECO:0000256" key="4">
    <source>
        <dbReference type="ARBA" id="ARBA00022475"/>
    </source>
</evidence>
<evidence type="ECO:0000256" key="2">
    <source>
        <dbReference type="ARBA" id="ARBA00005417"/>
    </source>
</evidence>
<evidence type="ECO:0000313" key="10">
    <source>
        <dbReference type="Proteomes" id="UP001241603"/>
    </source>
</evidence>
<comment type="caution">
    <text evidence="9">The sequence shown here is derived from an EMBL/GenBank/DDBJ whole genome shotgun (WGS) entry which is preliminary data.</text>
</comment>
<dbReference type="SMART" id="SM00382">
    <property type="entry name" value="AAA"/>
    <property type="match status" value="1"/>
</dbReference>
<protein>
    <submittedName>
        <fullName evidence="9">Peptide/nickel transport system ATP-binding protein</fullName>
    </submittedName>
</protein>
<dbReference type="RefSeq" id="WP_266349541.1">
    <property type="nucleotide sequence ID" value="NZ_JAPKNG010000004.1"/>
</dbReference>
<organism evidence="9 10">
    <name type="scientific">Kaistia dalseonensis</name>
    <dbReference type="NCBI Taxonomy" id="410840"/>
    <lineage>
        <taxon>Bacteria</taxon>
        <taxon>Pseudomonadati</taxon>
        <taxon>Pseudomonadota</taxon>
        <taxon>Alphaproteobacteria</taxon>
        <taxon>Hyphomicrobiales</taxon>
        <taxon>Kaistiaceae</taxon>
        <taxon>Kaistia</taxon>
    </lineage>
</organism>
<dbReference type="PANTHER" id="PTHR43297">
    <property type="entry name" value="OLIGOPEPTIDE TRANSPORT ATP-BINDING PROTEIN APPD"/>
    <property type="match status" value="1"/>
</dbReference>
<dbReference type="InterPro" id="IPR003439">
    <property type="entry name" value="ABC_transporter-like_ATP-bd"/>
</dbReference>
<keyword evidence="6 9" id="KW-0067">ATP-binding</keyword>
<proteinExistence type="inferred from homology"/>
<evidence type="ECO:0000259" key="8">
    <source>
        <dbReference type="PROSITE" id="PS50893"/>
    </source>
</evidence>